<feature type="compositionally biased region" description="Low complexity" evidence="1">
    <location>
        <begin position="419"/>
        <end position="434"/>
    </location>
</feature>
<feature type="compositionally biased region" description="Polar residues" evidence="1">
    <location>
        <begin position="363"/>
        <end position="392"/>
    </location>
</feature>
<dbReference type="VEuPathDB" id="AmoebaDB:NfTy_053600"/>
<feature type="region of interest" description="Disordered" evidence="1">
    <location>
        <begin position="975"/>
        <end position="998"/>
    </location>
</feature>
<feature type="region of interest" description="Disordered" evidence="1">
    <location>
        <begin position="743"/>
        <end position="800"/>
    </location>
</feature>
<gene>
    <name evidence="3" type="ORF">FDP41_001539</name>
</gene>
<dbReference type="Pfam" id="PF00172">
    <property type="entry name" value="Zn_clus"/>
    <property type="match status" value="1"/>
</dbReference>
<dbReference type="GeneID" id="68108757"/>
<feature type="compositionally biased region" description="Low complexity" evidence="1">
    <location>
        <begin position="575"/>
        <end position="594"/>
    </location>
</feature>
<dbReference type="CDD" id="cd00067">
    <property type="entry name" value="GAL4"/>
    <property type="match status" value="1"/>
</dbReference>
<feature type="region of interest" description="Disordered" evidence="1">
    <location>
        <begin position="114"/>
        <end position="146"/>
    </location>
</feature>
<feature type="compositionally biased region" description="Polar residues" evidence="1">
    <location>
        <begin position="873"/>
        <end position="882"/>
    </location>
</feature>
<feature type="compositionally biased region" description="Low complexity" evidence="1">
    <location>
        <begin position="767"/>
        <end position="785"/>
    </location>
</feature>
<dbReference type="SMART" id="SM00066">
    <property type="entry name" value="GAL4"/>
    <property type="match status" value="1"/>
</dbReference>
<feature type="region of interest" description="Disordered" evidence="1">
    <location>
        <begin position="1"/>
        <end position="83"/>
    </location>
</feature>
<feature type="compositionally biased region" description="Low complexity" evidence="1">
    <location>
        <begin position="24"/>
        <end position="38"/>
    </location>
</feature>
<name>A0A6A5BVA7_NAEFO</name>
<comment type="caution">
    <text evidence="3">The sequence shown here is derived from an EMBL/GenBank/DDBJ whole genome shotgun (WGS) entry which is preliminary data.</text>
</comment>
<dbReference type="SUPFAM" id="SSF57701">
    <property type="entry name" value="Zn2/Cys6 DNA-binding domain"/>
    <property type="match status" value="1"/>
</dbReference>
<feature type="compositionally biased region" description="Polar residues" evidence="1">
    <location>
        <begin position="185"/>
        <end position="211"/>
    </location>
</feature>
<dbReference type="AlphaFoldDB" id="A0A6A5BVA7"/>
<dbReference type="InterPro" id="IPR001138">
    <property type="entry name" value="Zn2Cys6_DnaBD"/>
</dbReference>
<feature type="compositionally biased region" description="Low complexity" evidence="1">
    <location>
        <begin position="745"/>
        <end position="759"/>
    </location>
</feature>
<feature type="region of interest" description="Disordered" evidence="1">
    <location>
        <begin position="363"/>
        <end position="477"/>
    </location>
</feature>
<dbReference type="VEuPathDB" id="AmoebaDB:FDP41_001539"/>
<feature type="compositionally biased region" description="Low complexity" evidence="1">
    <location>
        <begin position="553"/>
        <end position="568"/>
    </location>
</feature>
<feature type="domain" description="Zn(2)-C6 fungal-type" evidence="2">
    <location>
        <begin position="487"/>
        <end position="519"/>
    </location>
</feature>
<dbReference type="RefSeq" id="XP_044563909.1">
    <property type="nucleotide sequence ID" value="XM_044704634.1"/>
</dbReference>
<keyword evidence="4" id="KW-1185">Reference proteome</keyword>
<feature type="compositionally biased region" description="Low complexity" evidence="1">
    <location>
        <begin position="331"/>
        <end position="341"/>
    </location>
</feature>
<evidence type="ECO:0000313" key="4">
    <source>
        <dbReference type="Proteomes" id="UP000444721"/>
    </source>
</evidence>
<dbReference type="OrthoDB" id="10523269at2759"/>
<feature type="compositionally biased region" description="Polar residues" evidence="1">
    <location>
        <begin position="789"/>
        <end position="800"/>
    </location>
</feature>
<dbReference type="VEuPathDB" id="AmoebaDB:NF0075650"/>
<feature type="compositionally biased region" description="Polar residues" evidence="1">
    <location>
        <begin position="443"/>
        <end position="454"/>
    </location>
</feature>
<feature type="region of interest" description="Disordered" evidence="1">
    <location>
        <begin position="865"/>
        <end position="886"/>
    </location>
</feature>
<feature type="compositionally biased region" description="Low complexity" evidence="1">
    <location>
        <begin position="123"/>
        <end position="146"/>
    </location>
</feature>
<evidence type="ECO:0000256" key="1">
    <source>
        <dbReference type="SAM" id="MobiDB-lite"/>
    </source>
</evidence>
<feature type="compositionally biased region" description="Low complexity" evidence="1">
    <location>
        <begin position="58"/>
        <end position="76"/>
    </location>
</feature>
<reference evidence="3 4" key="1">
    <citation type="journal article" date="2019" name="Sci. Rep.">
        <title>Nanopore sequencing improves the draft genome of the human pathogenic amoeba Naegleria fowleri.</title>
        <authorList>
            <person name="Liechti N."/>
            <person name="Schurch N."/>
            <person name="Bruggmann R."/>
            <person name="Wittwer M."/>
        </authorList>
    </citation>
    <scope>NUCLEOTIDE SEQUENCE [LARGE SCALE GENOMIC DNA]</scope>
    <source>
        <strain evidence="3 4">ATCC 30894</strain>
    </source>
</reference>
<sequence length="1184" mass="131011">MSFDEKDDPHDLHDHHHHRSTSYSSCNNNHTQSTNNNNIDPHPPSTSQQERRREWIPTTTTSSSNSSSTFNNPATNINSIFNNNHHMLPPNIRGTSEEGGSHFTSINFGCSTSNGEDGSPAVSSTHSFTRTTTTTTSPTQPSHISHPPHFEYHQLLQQLLLASDWTSSERALDDRITTRPTTTPKSSYGITTNSNPDQGAHTESGNPYTTNVVVPQQQHHHVQTFSSNPTQTKSPDTSTIPSFPRRREEEFTSPPFNACNSFLPARLQNSRFSFPTTSSSHDEILNAMTHATTPNSETNPFSSLPRATTSSSYHSTSRPAGSTSTPGMLENKNTSNNNNNKPFQIRFSKEGFFERPSISNIMHPTLTSSTSSKCRTNTITNASTTSEPSSNHDGMPAMHELPSSSSSSCMHVQTLERPSSSSSSSWTQHSASASEHAIVEKSSLPNEQLHVSTGTSSSKNVTSETSTTTSTPNTTSATFAPTLMNNACIFCKLNHKKCDKIAYPPGCSNCVKSQKQCVYSQARKRGPKSNHPATHPITGAVQYQFIDNTATSVSSSFSSSSCCSSSTSGKRKSKTSTSGKQQQQQQQLQRASGSYTTERSYLHNLELVELERKYFSNLSENIYRKMAISLIPPTKDSAFLKYWLCVSISGQSNMNVDITSVDFSQPLGNSHLSILFSIHALIFLRMGRKNHSKTLYEKAREYLSRCFDQIGDDLVLCVYSLMSYYLLGTDCSKTLKSSESHHHVTSSSSNTCGASSCSSLEKRPSTTDHPPSSTSSNSSSPSLSHTFHENNASHSSNRCASNTNSAITSALNPDSTLNKGISDTCFGQCLLRSKYFHHLCQTFMNATVEEEEANVVTLQGRAKSGTTTTVTTGNQSCSTLNTSPPPAPTYHIQQATRDYIQQGLAMTQAFFIPETLDSHIRFVLNAPQNKINYPFMDLVDESSYLDFEISQHVNILNCVVRSIARRQMMCETAQQQPQGTSLRGGHANPPSVKTNTRASSTIHRPMAQLESNNSTNELIQKLDILVKFLKHEGEDKCFFLILQCLGLKALLLFRHHKHVDPSLSLELMSVANEITSMTKHSQFKYANINAVFPVEIATKIHCDSLHGLVIESSINLMLEYVENLYQQLSQDYMNLLLICEKASLLKFRYSHLLDHAHVCMESYESLKRTNPERFISSSAFVLKR</sequence>
<dbReference type="Proteomes" id="UP000444721">
    <property type="component" value="Unassembled WGS sequence"/>
</dbReference>
<evidence type="ECO:0000259" key="2">
    <source>
        <dbReference type="PROSITE" id="PS50048"/>
    </source>
</evidence>
<feature type="compositionally biased region" description="Low complexity" evidence="1">
    <location>
        <begin position="455"/>
        <end position="477"/>
    </location>
</feature>
<accession>A0A6A5BVA7</accession>
<feature type="compositionally biased region" description="Polar residues" evidence="1">
    <location>
        <begin position="402"/>
        <end position="411"/>
    </location>
</feature>
<dbReference type="InterPro" id="IPR036864">
    <property type="entry name" value="Zn2-C6_fun-type_DNA-bd_sf"/>
</dbReference>
<dbReference type="PROSITE" id="PS00463">
    <property type="entry name" value="ZN2_CY6_FUNGAL_1"/>
    <property type="match status" value="1"/>
</dbReference>
<evidence type="ECO:0000313" key="3">
    <source>
        <dbReference type="EMBL" id="KAF0979196.1"/>
    </source>
</evidence>
<dbReference type="GO" id="GO:0008270">
    <property type="term" value="F:zinc ion binding"/>
    <property type="evidence" value="ECO:0007669"/>
    <property type="project" value="InterPro"/>
</dbReference>
<feature type="compositionally biased region" description="Polar residues" evidence="1">
    <location>
        <begin position="291"/>
        <end position="326"/>
    </location>
</feature>
<dbReference type="Gene3D" id="4.10.240.10">
    <property type="entry name" value="Zn(2)-C6 fungal-type DNA-binding domain"/>
    <property type="match status" value="1"/>
</dbReference>
<dbReference type="PROSITE" id="PS50048">
    <property type="entry name" value="ZN2_CY6_FUNGAL_2"/>
    <property type="match status" value="1"/>
</dbReference>
<proteinExistence type="predicted"/>
<feature type="region of interest" description="Disordered" evidence="1">
    <location>
        <begin position="291"/>
        <end position="342"/>
    </location>
</feature>
<feature type="region of interest" description="Disordered" evidence="1">
    <location>
        <begin position="553"/>
        <end position="595"/>
    </location>
</feature>
<dbReference type="EMBL" id="VFQX01000027">
    <property type="protein sequence ID" value="KAF0979196.1"/>
    <property type="molecule type" value="Genomic_DNA"/>
</dbReference>
<dbReference type="VEuPathDB" id="AmoebaDB:NF0075660"/>
<organism evidence="3 4">
    <name type="scientific">Naegleria fowleri</name>
    <name type="common">Brain eating amoeba</name>
    <dbReference type="NCBI Taxonomy" id="5763"/>
    <lineage>
        <taxon>Eukaryota</taxon>
        <taxon>Discoba</taxon>
        <taxon>Heterolobosea</taxon>
        <taxon>Tetramitia</taxon>
        <taxon>Eutetramitia</taxon>
        <taxon>Vahlkampfiidae</taxon>
        <taxon>Naegleria</taxon>
    </lineage>
</organism>
<feature type="compositionally biased region" description="Polar residues" evidence="1">
    <location>
        <begin position="224"/>
        <end position="241"/>
    </location>
</feature>
<feature type="region of interest" description="Disordered" evidence="1">
    <location>
        <begin position="169"/>
        <end position="256"/>
    </location>
</feature>
<dbReference type="GO" id="GO:0000981">
    <property type="term" value="F:DNA-binding transcription factor activity, RNA polymerase II-specific"/>
    <property type="evidence" value="ECO:0007669"/>
    <property type="project" value="InterPro"/>
</dbReference>
<protein>
    <recommendedName>
        <fullName evidence="2">Zn(2)-C6 fungal-type domain-containing protein</fullName>
    </recommendedName>
</protein>